<evidence type="ECO:0000313" key="1">
    <source>
        <dbReference type="EMBL" id="KIJ13038.1"/>
    </source>
</evidence>
<proteinExistence type="predicted"/>
<dbReference type="OrthoDB" id="5595695at2759"/>
<evidence type="ECO:0008006" key="3">
    <source>
        <dbReference type="Google" id="ProtNLM"/>
    </source>
</evidence>
<dbReference type="Proteomes" id="UP000053647">
    <property type="component" value="Unassembled WGS sequence"/>
</dbReference>
<accession>A0A0C9TRH2</accession>
<dbReference type="HOGENOM" id="CLU_011151_0_0_1"/>
<gene>
    <name evidence="1" type="ORF">PAXINDRAFT_170794</name>
</gene>
<name>A0A0C9TRH2_PAXIN</name>
<organism evidence="1 2">
    <name type="scientific">Paxillus involutus ATCC 200175</name>
    <dbReference type="NCBI Taxonomy" id="664439"/>
    <lineage>
        <taxon>Eukaryota</taxon>
        <taxon>Fungi</taxon>
        <taxon>Dikarya</taxon>
        <taxon>Basidiomycota</taxon>
        <taxon>Agaricomycotina</taxon>
        <taxon>Agaricomycetes</taxon>
        <taxon>Agaricomycetidae</taxon>
        <taxon>Boletales</taxon>
        <taxon>Paxilineae</taxon>
        <taxon>Paxillaceae</taxon>
        <taxon>Paxillus</taxon>
    </lineage>
</organism>
<dbReference type="EMBL" id="KN819356">
    <property type="protein sequence ID" value="KIJ13038.1"/>
    <property type="molecule type" value="Genomic_DNA"/>
</dbReference>
<protein>
    <recommendedName>
        <fullName evidence="3">F-box domain-containing protein</fullName>
    </recommendedName>
</protein>
<evidence type="ECO:0000313" key="2">
    <source>
        <dbReference type="Proteomes" id="UP000053647"/>
    </source>
</evidence>
<reference evidence="1 2" key="1">
    <citation type="submission" date="2014-06" db="EMBL/GenBank/DDBJ databases">
        <authorList>
            <consortium name="DOE Joint Genome Institute"/>
            <person name="Kuo A."/>
            <person name="Kohler A."/>
            <person name="Nagy L.G."/>
            <person name="Floudas D."/>
            <person name="Copeland A."/>
            <person name="Barry K.W."/>
            <person name="Cichocki N."/>
            <person name="Veneault-Fourrey C."/>
            <person name="LaButti K."/>
            <person name="Lindquist E.A."/>
            <person name="Lipzen A."/>
            <person name="Lundell T."/>
            <person name="Morin E."/>
            <person name="Murat C."/>
            <person name="Sun H."/>
            <person name="Tunlid A."/>
            <person name="Henrissat B."/>
            <person name="Grigoriev I.V."/>
            <person name="Hibbett D.S."/>
            <person name="Martin F."/>
            <person name="Nordberg H.P."/>
            <person name="Cantor M.N."/>
            <person name="Hua S.X."/>
        </authorList>
    </citation>
    <scope>NUCLEOTIDE SEQUENCE [LARGE SCALE GENOMIC DNA]</scope>
    <source>
        <strain evidence="1 2">ATCC 200175</strain>
    </source>
</reference>
<reference evidence="2" key="2">
    <citation type="submission" date="2015-01" db="EMBL/GenBank/DDBJ databases">
        <title>Evolutionary Origins and Diversification of the Mycorrhizal Mutualists.</title>
        <authorList>
            <consortium name="DOE Joint Genome Institute"/>
            <consortium name="Mycorrhizal Genomics Consortium"/>
            <person name="Kohler A."/>
            <person name="Kuo A."/>
            <person name="Nagy L.G."/>
            <person name="Floudas D."/>
            <person name="Copeland A."/>
            <person name="Barry K.W."/>
            <person name="Cichocki N."/>
            <person name="Veneault-Fourrey C."/>
            <person name="LaButti K."/>
            <person name="Lindquist E.A."/>
            <person name="Lipzen A."/>
            <person name="Lundell T."/>
            <person name="Morin E."/>
            <person name="Murat C."/>
            <person name="Riley R."/>
            <person name="Ohm R."/>
            <person name="Sun H."/>
            <person name="Tunlid A."/>
            <person name="Henrissat B."/>
            <person name="Grigoriev I.V."/>
            <person name="Hibbett D.S."/>
            <person name="Martin F."/>
        </authorList>
    </citation>
    <scope>NUCLEOTIDE SEQUENCE [LARGE SCALE GENOMIC DNA]</scope>
    <source>
        <strain evidence="2">ATCC 200175</strain>
    </source>
</reference>
<sequence>MVSAFAQSSPLCHLPLEILEKVILALDDDLANPLSSATLLALLLTCKCFYQFLGCQTNNYLYAELFRLRFDGSAAARRFGELASHDHGFSLQLRSYCSALKCVRTGDIHVNDVVDTFWSCFFMMMEDDGKNRCQLELAGLPELVDKFVRERLYENSENGWPAESEVNSLAMWLLWFTSTEERLRAETPAQRAQMANLILLYVLVPARYVTYFAPHTHFTLPLPRNLAQPPHSFLTVHGPYPQYRDGFSRRMPFYQATDFEVGIPLASVAAKLVYFSRREVMPLGTPPHLPRTREHAIQLGLTMVNPTQEDIQELNEHKVAKLIPKTTWDWWSAIENYDRAPSASWDDDWNPLIDCIHLFTPVLLKRTHYTPGLLSGLWQGRTLHLDAIHYRNIMQTAQMPAAFNEQINGFATSPVFMRLREYHCMDIQPNQPIPCVDQDGSGGIQNGWLPTSMRYQEVSHGLAITCQKRTCFYNEYVVGGPDLHDESNCRRCQYCGMSEIVFREDDAQYLEALDEVLAGEGMNEVEDSHEEVIHEQHDTMVDENSGEADRELSTEVQSKLVIKRKCDGILDIILVGETDLRHGQAWHHYKVYGRVREWDGLVALIRVPASADSELLGVWIFTGYAVGGQNFVGNWRTTDHPGEPVAFESAFAMSKRD</sequence>
<keyword evidence="2" id="KW-1185">Reference proteome</keyword>
<dbReference type="AlphaFoldDB" id="A0A0C9TRH2"/>